<dbReference type="Proteomes" id="UP000708148">
    <property type="component" value="Unassembled WGS sequence"/>
</dbReference>
<reference evidence="2" key="1">
    <citation type="submission" date="2020-12" db="EMBL/GenBank/DDBJ databases">
        <authorList>
            <person name="Iha C."/>
        </authorList>
    </citation>
    <scope>NUCLEOTIDE SEQUENCE</scope>
</reference>
<evidence type="ECO:0000256" key="1">
    <source>
        <dbReference type="SAM" id="MobiDB-lite"/>
    </source>
</evidence>
<dbReference type="AlphaFoldDB" id="A0A8S1J4B8"/>
<feature type="region of interest" description="Disordered" evidence="1">
    <location>
        <begin position="1"/>
        <end position="27"/>
    </location>
</feature>
<feature type="compositionally biased region" description="Basic and acidic residues" evidence="1">
    <location>
        <begin position="99"/>
        <end position="111"/>
    </location>
</feature>
<protein>
    <submittedName>
        <fullName evidence="2">Uncharacterized protein</fullName>
    </submittedName>
</protein>
<keyword evidence="3" id="KW-1185">Reference proteome</keyword>
<feature type="compositionally biased region" description="Basic and acidic residues" evidence="1">
    <location>
        <begin position="196"/>
        <end position="216"/>
    </location>
</feature>
<feature type="compositionally biased region" description="Basic and acidic residues" evidence="1">
    <location>
        <begin position="165"/>
        <end position="182"/>
    </location>
</feature>
<accession>A0A8S1J4B8</accession>
<dbReference type="EMBL" id="CAJHUC010001867">
    <property type="protein sequence ID" value="CAD7702555.1"/>
    <property type="molecule type" value="Genomic_DNA"/>
</dbReference>
<feature type="region of interest" description="Disordered" evidence="1">
    <location>
        <begin position="157"/>
        <end position="227"/>
    </location>
</feature>
<evidence type="ECO:0000313" key="3">
    <source>
        <dbReference type="Proteomes" id="UP000708148"/>
    </source>
</evidence>
<sequence length="227" mass="25047">MDVDDSEAASPEEPLPLPFAPSSTADMRNFEVEAGTYRTPAAQMVPVHWTAVAGEMAPGAGQTPGSAHDAQCQPATPIYLISNFHRNWNFTRRPKQKQKQKEIAGRKRGEEAPLWLLPRPNKRLKLDPDAPRGIGTTQAQLCEYLFARVELRGVEEVEGAGTAREPPDVNHEEPNQETRASDEGPSEPPAQIQGEGPKEEIPFTQDAIERVGERSSRLALARKQRTP</sequence>
<organism evidence="2 3">
    <name type="scientific">Ostreobium quekettii</name>
    <dbReference type="NCBI Taxonomy" id="121088"/>
    <lineage>
        <taxon>Eukaryota</taxon>
        <taxon>Viridiplantae</taxon>
        <taxon>Chlorophyta</taxon>
        <taxon>core chlorophytes</taxon>
        <taxon>Ulvophyceae</taxon>
        <taxon>TCBD clade</taxon>
        <taxon>Bryopsidales</taxon>
        <taxon>Ostreobineae</taxon>
        <taxon>Ostreobiaceae</taxon>
        <taxon>Ostreobium</taxon>
    </lineage>
</organism>
<gene>
    <name evidence="2" type="ORF">OSTQU699_LOCUS7912</name>
</gene>
<name>A0A8S1J4B8_9CHLO</name>
<feature type="region of interest" description="Disordered" evidence="1">
    <location>
        <begin position="92"/>
        <end position="111"/>
    </location>
</feature>
<evidence type="ECO:0000313" key="2">
    <source>
        <dbReference type="EMBL" id="CAD7702555.1"/>
    </source>
</evidence>
<proteinExistence type="predicted"/>
<comment type="caution">
    <text evidence="2">The sequence shown here is derived from an EMBL/GenBank/DDBJ whole genome shotgun (WGS) entry which is preliminary data.</text>
</comment>